<feature type="domain" description="Heterokaryon incompatibility" evidence="1">
    <location>
        <begin position="44"/>
        <end position="244"/>
    </location>
</feature>
<keyword evidence="3" id="KW-1185">Reference proteome</keyword>
<dbReference type="AlphaFoldDB" id="A0A8T9BAJ0"/>
<proteinExistence type="predicted"/>
<dbReference type="PANTHER" id="PTHR24148:SF82">
    <property type="entry name" value="HETEROKARYON INCOMPATIBILITY DOMAIN-CONTAINING PROTEIN"/>
    <property type="match status" value="1"/>
</dbReference>
<sequence length="638" mass="72015">MGSISYDKLTSLSEVRLLEVEPADGSSLIICNLRVCSLDDQPFYEALSYTWGNSGAKRTIICNGIEFNTTDNCYNALLRLRYPQQKRILWVDAICIDQTNVLERNQQVQLMRRIYNQANRVLIWLGVEENGSTQAIAMLPKLKEVSLLHEREILLQMMEDEFYPAQKGRSDAPPMRTADNAIQAITNIEVQLKTQTAAVVTARGLILQDGVEREGLPGPSHDAWTELSSLLRRAWFSRVWVLQEVVMSKEALELALAADCLEKTLLPLGPAIGSRMPRMMDNLRQGLRSGQSWDLLRLLLISHGLDCTDIKDKVYGVLGMAPKDPGPWLKIDYALPVLAIFRNTALSILHGKRGFDVLALVRHPKRISGLPSWAPDWTSLIPPDFYILEEKWYSASGNGTSAINIEVSRDCSTITVDGLHCGWVKDISAYIPSPSEAKDLEGDEVLEFAHNITEVATEWRNFAMNCDSALEGMSTYEDQEEAFWRTMVADLDAEGYHPAPRDLYYNYKHFLSKIKFANRGFFDPADAGSEVSKTPGALAIVYGLHDPDFKRFYDLFRKAFGHRLAFLKPAGWLALVPKTTRKDDSLYIFEGAKIPFIVRRRRRQQFEVVGPCFVHGIMNGNLFVQGKKMSRLTKISLV</sequence>
<evidence type="ECO:0000259" key="1">
    <source>
        <dbReference type="Pfam" id="PF06985"/>
    </source>
</evidence>
<dbReference type="OrthoDB" id="2157530at2759"/>
<accession>A0A8T9BAJ0</accession>
<name>A0A8T9BAJ0_9HELO</name>
<evidence type="ECO:0000313" key="2">
    <source>
        <dbReference type="EMBL" id="TVY16431.1"/>
    </source>
</evidence>
<gene>
    <name evidence="2" type="primary">het-6_10</name>
    <name evidence="2" type="ORF">LARI1_G006481</name>
</gene>
<dbReference type="Pfam" id="PF06985">
    <property type="entry name" value="HET"/>
    <property type="match status" value="1"/>
</dbReference>
<dbReference type="Proteomes" id="UP000469559">
    <property type="component" value="Unassembled WGS sequence"/>
</dbReference>
<dbReference type="Pfam" id="PF26639">
    <property type="entry name" value="Het-6_barrel"/>
    <property type="match status" value="1"/>
</dbReference>
<dbReference type="InterPro" id="IPR052895">
    <property type="entry name" value="HetReg/Transcr_Mod"/>
</dbReference>
<dbReference type="PANTHER" id="PTHR24148">
    <property type="entry name" value="ANKYRIN REPEAT DOMAIN-CONTAINING PROTEIN 39 HOMOLOG-RELATED"/>
    <property type="match status" value="1"/>
</dbReference>
<evidence type="ECO:0000313" key="3">
    <source>
        <dbReference type="Proteomes" id="UP000469559"/>
    </source>
</evidence>
<dbReference type="InterPro" id="IPR010730">
    <property type="entry name" value="HET"/>
</dbReference>
<protein>
    <submittedName>
        <fullName evidence="2">Heterokaryon incompatibility protein 6, OR allele</fullName>
    </submittedName>
</protein>
<comment type="caution">
    <text evidence="2">The sequence shown here is derived from an EMBL/GenBank/DDBJ whole genome shotgun (WGS) entry which is preliminary data.</text>
</comment>
<dbReference type="EMBL" id="QGMF01000367">
    <property type="protein sequence ID" value="TVY16431.1"/>
    <property type="molecule type" value="Genomic_DNA"/>
</dbReference>
<reference evidence="2 3" key="1">
    <citation type="submission" date="2018-05" db="EMBL/GenBank/DDBJ databases">
        <title>Whole genome sequencing for identification of molecular markers to develop diagnostic detection tools for the regulated plant pathogen Lachnellula willkommii.</title>
        <authorList>
            <person name="Giroux E."/>
            <person name="Bilodeau G."/>
        </authorList>
    </citation>
    <scope>NUCLEOTIDE SEQUENCE [LARGE SCALE GENOMIC DNA]</scope>
    <source>
        <strain evidence="2 3">CBS 203.66</strain>
    </source>
</reference>
<organism evidence="2 3">
    <name type="scientific">Lachnellula arida</name>
    <dbReference type="NCBI Taxonomy" id="1316785"/>
    <lineage>
        <taxon>Eukaryota</taxon>
        <taxon>Fungi</taxon>
        <taxon>Dikarya</taxon>
        <taxon>Ascomycota</taxon>
        <taxon>Pezizomycotina</taxon>
        <taxon>Leotiomycetes</taxon>
        <taxon>Helotiales</taxon>
        <taxon>Lachnaceae</taxon>
        <taxon>Lachnellula</taxon>
    </lineage>
</organism>